<organism evidence="3">
    <name type="scientific">Eremomyces bilateralis CBS 781.70</name>
    <dbReference type="NCBI Taxonomy" id="1392243"/>
    <lineage>
        <taxon>Eukaryota</taxon>
        <taxon>Fungi</taxon>
        <taxon>Dikarya</taxon>
        <taxon>Ascomycota</taxon>
        <taxon>Pezizomycotina</taxon>
        <taxon>Dothideomycetes</taxon>
        <taxon>Dothideomycetes incertae sedis</taxon>
        <taxon>Eremomycetales</taxon>
        <taxon>Eremomycetaceae</taxon>
        <taxon>Eremomyces</taxon>
    </lineage>
</organism>
<keyword evidence="4" id="KW-1185">Reference proteome</keyword>
<gene>
    <name evidence="3 5" type="ORF">P152DRAFT_452043</name>
</gene>
<feature type="region of interest" description="Disordered" evidence="1">
    <location>
        <begin position="1"/>
        <end position="20"/>
    </location>
</feature>
<feature type="compositionally biased region" description="Polar residues" evidence="1">
    <location>
        <begin position="1"/>
        <end position="11"/>
    </location>
</feature>
<reference evidence="5" key="2">
    <citation type="submission" date="2020-04" db="EMBL/GenBank/DDBJ databases">
        <authorList>
            <consortium name="NCBI Genome Project"/>
        </authorList>
    </citation>
    <scope>NUCLEOTIDE SEQUENCE</scope>
    <source>
        <strain evidence="5">CBS 781.70</strain>
    </source>
</reference>
<dbReference type="OrthoDB" id="434253at2759"/>
<dbReference type="InterPro" id="IPR038725">
    <property type="entry name" value="YdaG_split_barrel_FMN-bd"/>
</dbReference>
<protein>
    <recommendedName>
        <fullName evidence="2">General stress protein FMN-binding split barrel domain-containing protein</fullName>
    </recommendedName>
</protein>
<dbReference type="PANTHER" id="PTHR34818:SF1">
    <property type="entry name" value="PROTEIN BLI-3"/>
    <property type="match status" value="1"/>
</dbReference>
<accession>A0A6G1FUN2</accession>
<dbReference type="EMBL" id="ML975173">
    <property type="protein sequence ID" value="KAF1809361.1"/>
    <property type="molecule type" value="Genomic_DNA"/>
</dbReference>
<dbReference type="AlphaFoldDB" id="A0A6G1FUN2"/>
<feature type="domain" description="General stress protein FMN-binding split barrel" evidence="2">
    <location>
        <begin position="30"/>
        <end position="184"/>
    </location>
</feature>
<proteinExistence type="predicted"/>
<dbReference type="InterPro" id="IPR052917">
    <property type="entry name" value="Stress-Dev_Protein"/>
</dbReference>
<evidence type="ECO:0000313" key="4">
    <source>
        <dbReference type="Proteomes" id="UP000504638"/>
    </source>
</evidence>
<name>A0A6G1FUN2_9PEZI</name>
<dbReference type="PANTHER" id="PTHR34818">
    <property type="entry name" value="PROTEIN BLI-3"/>
    <property type="match status" value="1"/>
</dbReference>
<evidence type="ECO:0000313" key="5">
    <source>
        <dbReference type="RefSeq" id="XP_033530992.1"/>
    </source>
</evidence>
<dbReference type="Proteomes" id="UP000504638">
    <property type="component" value="Unplaced"/>
</dbReference>
<reference evidence="3 5" key="1">
    <citation type="submission" date="2020-01" db="EMBL/GenBank/DDBJ databases">
        <authorList>
            <consortium name="DOE Joint Genome Institute"/>
            <person name="Haridas S."/>
            <person name="Albert R."/>
            <person name="Binder M."/>
            <person name="Bloem J."/>
            <person name="Labutti K."/>
            <person name="Salamov A."/>
            <person name="Andreopoulos B."/>
            <person name="Baker S.E."/>
            <person name="Barry K."/>
            <person name="Bills G."/>
            <person name="Bluhm B.H."/>
            <person name="Cannon C."/>
            <person name="Castanera R."/>
            <person name="Culley D.E."/>
            <person name="Daum C."/>
            <person name="Ezra D."/>
            <person name="Gonzalez J.B."/>
            <person name="Henrissat B."/>
            <person name="Kuo A."/>
            <person name="Liang C."/>
            <person name="Lipzen A."/>
            <person name="Lutzoni F."/>
            <person name="Magnuson J."/>
            <person name="Mondo S."/>
            <person name="Nolan M."/>
            <person name="Ohm R."/>
            <person name="Pangilinan J."/>
            <person name="Park H.-J."/>
            <person name="Ramirez L."/>
            <person name="Alfaro M."/>
            <person name="Sun H."/>
            <person name="Tritt A."/>
            <person name="Yoshinaga Y."/>
            <person name="Zwiers L.-H."/>
            <person name="Turgeon B.G."/>
            <person name="Goodwin S.B."/>
            <person name="Spatafora J.W."/>
            <person name="Crous P.W."/>
            <person name="Grigoriev I.V."/>
        </authorList>
    </citation>
    <scope>NUCLEOTIDE SEQUENCE</scope>
    <source>
        <strain evidence="3 5">CBS 781.70</strain>
    </source>
</reference>
<dbReference type="RefSeq" id="XP_033530992.1">
    <property type="nucleotide sequence ID" value="XM_033678269.1"/>
</dbReference>
<sequence>MASSNTTTGNKLSDPYTAKNVDEPDLKTKVEDLAAFVESHMFCMMTTHVPNSPLLASRCMAVAGKESNGLDLIFHANSESGKTDDLHSDCDVNLGFVTPIGEWASIAGKATIETDREEIKRYYSEGLRAWLGDLGDGVRDGGPDDPRICLIRVKTVTAQYCVTKKGIIASAIEIAKSVAQGSVPNINKIRHISEEEANQWRSKYRE</sequence>
<reference evidence="5" key="3">
    <citation type="submission" date="2025-04" db="UniProtKB">
        <authorList>
            <consortium name="RefSeq"/>
        </authorList>
    </citation>
    <scope>IDENTIFICATION</scope>
    <source>
        <strain evidence="5">CBS 781.70</strain>
    </source>
</reference>
<evidence type="ECO:0000256" key="1">
    <source>
        <dbReference type="SAM" id="MobiDB-lite"/>
    </source>
</evidence>
<dbReference type="Gene3D" id="2.30.110.10">
    <property type="entry name" value="Electron Transport, Fmn-binding Protein, Chain A"/>
    <property type="match status" value="1"/>
</dbReference>
<dbReference type="GeneID" id="54418839"/>
<dbReference type="SUPFAM" id="SSF50475">
    <property type="entry name" value="FMN-binding split barrel"/>
    <property type="match status" value="1"/>
</dbReference>
<dbReference type="Pfam" id="PF16242">
    <property type="entry name" value="Pyrid_ox_like"/>
    <property type="match status" value="1"/>
</dbReference>
<dbReference type="InterPro" id="IPR012349">
    <property type="entry name" value="Split_barrel_FMN-bd"/>
</dbReference>
<evidence type="ECO:0000313" key="3">
    <source>
        <dbReference type="EMBL" id="KAF1809361.1"/>
    </source>
</evidence>
<evidence type="ECO:0000259" key="2">
    <source>
        <dbReference type="Pfam" id="PF16242"/>
    </source>
</evidence>